<keyword evidence="1" id="KW-0004">4Fe-4S</keyword>
<dbReference type="InterPro" id="IPR009010">
    <property type="entry name" value="Asp_de-COase-like_dom_sf"/>
</dbReference>
<evidence type="ECO:0000256" key="3">
    <source>
        <dbReference type="ARBA" id="ARBA00023002"/>
    </source>
</evidence>
<evidence type="ECO:0000256" key="1">
    <source>
        <dbReference type="ARBA" id="ARBA00022485"/>
    </source>
</evidence>
<dbReference type="AlphaFoldDB" id="A0A6F8Y9M5"/>
<dbReference type="Gene3D" id="2.20.25.90">
    <property type="entry name" value="ADC-like domains"/>
    <property type="match status" value="1"/>
</dbReference>
<dbReference type="EMBL" id="AP022871">
    <property type="protein sequence ID" value="BCB82806.1"/>
    <property type="molecule type" value="Genomic_DNA"/>
</dbReference>
<dbReference type="PANTHER" id="PTHR43105">
    <property type="entry name" value="RESPIRATORY NITRATE REDUCTASE"/>
    <property type="match status" value="1"/>
</dbReference>
<keyword evidence="8" id="KW-1185">Reference proteome</keyword>
<protein>
    <submittedName>
        <fullName evidence="7">Dehydrogenase</fullName>
    </submittedName>
</protein>
<accession>A0A6F8Y9M5</accession>
<evidence type="ECO:0000313" key="8">
    <source>
        <dbReference type="Proteomes" id="UP000503011"/>
    </source>
</evidence>
<dbReference type="InterPro" id="IPR006656">
    <property type="entry name" value="Mopterin_OxRdtase"/>
</dbReference>
<dbReference type="KEGG" id="psuu:Psuf_001190"/>
<dbReference type="Pfam" id="PF01568">
    <property type="entry name" value="Molydop_binding"/>
    <property type="match status" value="1"/>
</dbReference>
<dbReference type="GO" id="GO:0046872">
    <property type="term" value="F:metal ion binding"/>
    <property type="evidence" value="ECO:0007669"/>
    <property type="project" value="UniProtKB-KW"/>
</dbReference>
<dbReference type="InterPro" id="IPR006657">
    <property type="entry name" value="MoPterin_dinucl-bd_dom"/>
</dbReference>
<gene>
    <name evidence="7" type="ORF">Psuf_001190</name>
</gene>
<dbReference type="GO" id="GO:0016020">
    <property type="term" value="C:membrane"/>
    <property type="evidence" value="ECO:0007669"/>
    <property type="project" value="TreeGrafter"/>
</dbReference>
<keyword evidence="4" id="KW-0408">Iron</keyword>
<dbReference type="RefSeq" id="WP_173152558.1">
    <property type="nucleotide sequence ID" value="NZ_AP022871.1"/>
</dbReference>
<dbReference type="SUPFAM" id="SSF50692">
    <property type="entry name" value="ADC-like"/>
    <property type="match status" value="1"/>
</dbReference>
<dbReference type="Gene3D" id="3.40.50.740">
    <property type="match status" value="1"/>
</dbReference>
<evidence type="ECO:0000259" key="6">
    <source>
        <dbReference type="PROSITE" id="PS51669"/>
    </source>
</evidence>
<evidence type="ECO:0000256" key="5">
    <source>
        <dbReference type="ARBA" id="ARBA00023014"/>
    </source>
</evidence>
<dbReference type="GO" id="GO:0016491">
    <property type="term" value="F:oxidoreductase activity"/>
    <property type="evidence" value="ECO:0007669"/>
    <property type="project" value="UniProtKB-KW"/>
</dbReference>
<evidence type="ECO:0000256" key="2">
    <source>
        <dbReference type="ARBA" id="ARBA00022723"/>
    </source>
</evidence>
<dbReference type="GO" id="GO:0043546">
    <property type="term" value="F:molybdopterin cofactor binding"/>
    <property type="evidence" value="ECO:0007669"/>
    <property type="project" value="InterPro"/>
</dbReference>
<dbReference type="SMART" id="SM00926">
    <property type="entry name" value="Molybdop_Fe4S4"/>
    <property type="match status" value="1"/>
</dbReference>
<dbReference type="InterPro" id="IPR050123">
    <property type="entry name" value="Prok_molybdopt-oxidoreductase"/>
</dbReference>
<reference evidence="7 8" key="2">
    <citation type="submission" date="2020-03" db="EMBL/GenBank/DDBJ databases">
        <authorList>
            <person name="Ichikawa N."/>
            <person name="Kimura A."/>
            <person name="Kitahashi Y."/>
            <person name="Uohara A."/>
        </authorList>
    </citation>
    <scope>NUCLEOTIDE SEQUENCE [LARGE SCALE GENOMIC DNA]</scope>
    <source>
        <strain evidence="7 8">NBRC 105367</strain>
    </source>
</reference>
<proteinExistence type="predicted"/>
<dbReference type="GO" id="GO:0051539">
    <property type="term" value="F:4 iron, 4 sulfur cluster binding"/>
    <property type="evidence" value="ECO:0007669"/>
    <property type="project" value="UniProtKB-KW"/>
</dbReference>
<dbReference type="Pfam" id="PF00384">
    <property type="entry name" value="Molybdopterin"/>
    <property type="match status" value="1"/>
</dbReference>
<dbReference type="Pfam" id="PF04879">
    <property type="entry name" value="Molybdop_Fe4S4"/>
    <property type="match status" value="1"/>
</dbReference>
<organism evidence="7 8">
    <name type="scientific">Phytohabitans suffuscus</name>
    <dbReference type="NCBI Taxonomy" id="624315"/>
    <lineage>
        <taxon>Bacteria</taxon>
        <taxon>Bacillati</taxon>
        <taxon>Actinomycetota</taxon>
        <taxon>Actinomycetes</taxon>
        <taxon>Micromonosporales</taxon>
        <taxon>Micromonosporaceae</taxon>
    </lineage>
</organism>
<dbReference type="InterPro" id="IPR006963">
    <property type="entry name" value="Mopterin_OxRdtase_4Fe-4S_dom"/>
</dbReference>
<dbReference type="PROSITE" id="PS51669">
    <property type="entry name" value="4FE4S_MOW_BIS_MGD"/>
    <property type="match status" value="1"/>
</dbReference>
<evidence type="ECO:0000256" key="4">
    <source>
        <dbReference type="ARBA" id="ARBA00023004"/>
    </source>
</evidence>
<dbReference type="Gene3D" id="2.40.40.20">
    <property type="match status" value="1"/>
</dbReference>
<feature type="domain" description="4Fe-4S Mo/W bis-MGD-type" evidence="6">
    <location>
        <begin position="3"/>
        <end position="59"/>
    </location>
</feature>
<evidence type="ECO:0000313" key="7">
    <source>
        <dbReference type="EMBL" id="BCB82806.1"/>
    </source>
</evidence>
<name>A0A6F8Y9M5_9ACTN</name>
<sequence length="758" mass="81387">MTARTAIRTCPLCEATCGLVLTMEGDRVLRTAGDEDDVFSKGFMCPKGATLGELHHDPDWHRRPLIRHRGRLVEASWDDAFELAGHLVRAVVEQSGPTAMAAYFGNPISHNLGGLLYAPVYLKALGSPRLFTASSLDQRPKDLVNALLYGDRFTLAVPDLDRTDFLVVIGANPVESNGSLATAPGWPRRLRAIRERGGRLVVVDPVRTRTAELADEHIRPRVGSDAALLASMVSVLFDEGLVRLGRLGGFVTGVERVREALADLTPERVAGFTGVPAESVRDLTRRFAAAGRACVYGRIGTTATEFGTLTSWLVDLVNILTGNLDREGGAMFPLPACGSPNTRGRPGFGPPPRLGRFASRVRGLPERFGELPTSCLAEEIDTPGDGQLRGLLLISGNPVVSAPNSERTARALASLDALVAVDPYVNDSTRFAHVVLPPPGPLQRSHYDVHFSTWAVRNVANYSPAVLDLDPRQLQEWQIMCRLAAAFEGRGATEADVDRRHAEATARAAVADAHSPVSGRTVEQLLAAVAPRVGPERLLDLMIRSGPYGDAFGGRPDGLSLATLEARPHGVDLGPLRPRLPEVLRTPTGTVALDPPLVVDDLPRLRAAVASRARDGLVLVGRRHVRSNNSWMGNVPSLMTGRPRSTLWLSPADAERLGVGTGDLVAVATRVSTVHAPVEVSERVPPGVVSLPHGWLHEPDGVRLATARARPGVNSNRLADELVLDVPSGNAVLNGIPVQVTALRPDEYEQPVNPLTLM</sequence>
<dbReference type="PANTHER" id="PTHR43105:SF9">
    <property type="entry name" value="NADPH-FE(3+) OXIDOREDUCTASE SUBUNIT ALPHA"/>
    <property type="match status" value="1"/>
</dbReference>
<dbReference type="Gene3D" id="3.40.228.10">
    <property type="entry name" value="Dimethylsulfoxide Reductase, domain 2"/>
    <property type="match status" value="1"/>
</dbReference>
<keyword evidence="5" id="KW-0411">Iron-sulfur</keyword>
<dbReference type="Proteomes" id="UP000503011">
    <property type="component" value="Chromosome"/>
</dbReference>
<dbReference type="SUPFAM" id="SSF53706">
    <property type="entry name" value="Formate dehydrogenase/DMSO reductase, domains 1-3"/>
    <property type="match status" value="1"/>
</dbReference>
<reference evidence="7 8" key="1">
    <citation type="submission" date="2020-03" db="EMBL/GenBank/DDBJ databases">
        <title>Whole genome shotgun sequence of Phytohabitans suffuscus NBRC 105367.</title>
        <authorList>
            <person name="Komaki H."/>
            <person name="Tamura T."/>
        </authorList>
    </citation>
    <scope>NUCLEOTIDE SEQUENCE [LARGE SCALE GENOMIC DNA]</scope>
    <source>
        <strain evidence="7 8">NBRC 105367</strain>
    </source>
</reference>
<keyword evidence="3" id="KW-0560">Oxidoreductase</keyword>
<keyword evidence="2" id="KW-0479">Metal-binding</keyword>